<accession>A0AAD1UDL4</accession>
<gene>
    <name evidence="1" type="ORF">ECRASSUSDP1_LOCUS6623</name>
</gene>
<protein>
    <submittedName>
        <fullName evidence="1">Uncharacterized protein</fullName>
    </submittedName>
</protein>
<evidence type="ECO:0000313" key="1">
    <source>
        <dbReference type="EMBL" id="CAI2365273.1"/>
    </source>
</evidence>
<keyword evidence="2" id="KW-1185">Reference proteome</keyword>
<organism evidence="1 2">
    <name type="scientific">Euplotes crassus</name>
    <dbReference type="NCBI Taxonomy" id="5936"/>
    <lineage>
        <taxon>Eukaryota</taxon>
        <taxon>Sar</taxon>
        <taxon>Alveolata</taxon>
        <taxon>Ciliophora</taxon>
        <taxon>Intramacronucleata</taxon>
        <taxon>Spirotrichea</taxon>
        <taxon>Hypotrichia</taxon>
        <taxon>Euplotida</taxon>
        <taxon>Euplotidae</taxon>
        <taxon>Moneuplotes</taxon>
    </lineage>
</organism>
<sequence length="277" mass="31627">MRTKRTNRSYLKDNIRNTHFAKFRRQSITGSDRYSKYIKSKFGLSNIREKVRQEVKKEEEKAKTKLTIKYNNGLPNHRTINTNSKISLGNFGFKPNSNCEGSKYLTQASMLSSPVKNKNSPQMLQNSNHIFSTGSLLLSQDSVISHNEDLKFEDQEQTVTSETTKKKQVKPPTHILKKLEIKQKIKNLQHSLESDTVGGTYNQDLKSNGVVRNFLDPKFSVLSDSSDKMEIRLLSQKNSLKSLDVSNLKSIHKLKKLKVTKFEICQSGGVRNCLCLL</sequence>
<name>A0AAD1UDL4_EUPCR</name>
<evidence type="ECO:0000313" key="2">
    <source>
        <dbReference type="Proteomes" id="UP001295684"/>
    </source>
</evidence>
<comment type="caution">
    <text evidence="1">The sequence shown here is derived from an EMBL/GenBank/DDBJ whole genome shotgun (WGS) entry which is preliminary data.</text>
</comment>
<dbReference type="EMBL" id="CAMPGE010006430">
    <property type="protein sequence ID" value="CAI2365273.1"/>
    <property type="molecule type" value="Genomic_DNA"/>
</dbReference>
<dbReference type="Proteomes" id="UP001295684">
    <property type="component" value="Unassembled WGS sequence"/>
</dbReference>
<proteinExistence type="predicted"/>
<dbReference type="AlphaFoldDB" id="A0AAD1UDL4"/>
<reference evidence="1" key="1">
    <citation type="submission" date="2023-07" db="EMBL/GenBank/DDBJ databases">
        <authorList>
            <consortium name="AG Swart"/>
            <person name="Singh M."/>
            <person name="Singh A."/>
            <person name="Seah K."/>
            <person name="Emmerich C."/>
        </authorList>
    </citation>
    <scope>NUCLEOTIDE SEQUENCE</scope>
    <source>
        <strain evidence="1">DP1</strain>
    </source>
</reference>